<accession>A0A2S0VPS2</accession>
<sequence>MKRLTKITLIGIFILSANAFANPFSGTWKLVAGEYINHEGVLVNYQDLNLSSIKVITNRYFSFVSMSGDKFWSSGTGKFSYTNDEYIEVPIYTSYKTASGKTYTFSYQLLGDIWHNARWENGLRVEYETWQRIE</sequence>
<reference evidence="2 3" key="1">
    <citation type="submission" date="2018-01" db="EMBL/GenBank/DDBJ databases">
        <title>Genome sequence of a Cantenovulum-like bacteria.</title>
        <authorList>
            <person name="Tan W.R."/>
            <person name="Lau N.-S."/>
            <person name="Go F."/>
            <person name="Amirul A.-A.A."/>
        </authorList>
    </citation>
    <scope>NUCLEOTIDE SEQUENCE [LARGE SCALE GENOMIC DNA]</scope>
    <source>
        <strain evidence="2 3">CCB-QB4</strain>
    </source>
</reference>
<dbReference type="KEGG" id="cate:C2869_06330"/>
<name>A0A2S0VPS2_9ALTE</name>
<feature type="signal peptide" evidence="1">
    <location>
        <begin position="1"/>
        <end position="21"/>
    </location>
</feature>
<evidence type="ECO:0008006" key="4">
    <source>
        <dbReference type="Google" id="ProtNLM"/>
    </source>
</evidence>
<evidence type="ECO:0000313" key="3">
    <source>
        <dbReference type="Proteomes" id="UP000244441"/>
    </source>
</evidence>
<dbReference type="Proteomes" id="UP000244441">
    <property type="component" value="Chromosome"/>
</dbReference>
<dbReference type="EMBL" id="CP026604">
    <property type="protein sequence ID" value="AWB66080.1"/>
    <property type="molecule type" value="Genomic_DNA"/>
</dbReference>
<feature type="chain" id="PRO_5015422104" description="DUF4488 domain-containing protein" evidence="1">
    <location>
        <begin position="22"/>
        <end position="134"/>
    </location>
</feature>
<protein>
    <recommendedName>
        <fullName evidence="4">DUF4488 domain-containing protein</fullName>
    </recommendedName>
</protein>
<evidence type="ECO:0000256" key="1">
    <source>
        <dbReference type="SAM" id="SignalP"/>
    </source>
</evidence>
<dbReference type="AlphaFoldDB" id="A0A2S0VPS2"/>
<keyword evidence="3" id="KW-1185">Reference proteome</keyword>
<dbReference type="OrthoDB" id="8588312at2"/>
<dbReference type="RefSeq" id="WP_108602151.1">
    <property type="nucleotide sequence ID" value="NZ_CP026604.1"/>
</dbReference>
<gene>
    <name evidence="2" type="ORF">C2869_06330</name>
</gene>
<evidence type="ECO:0000313" key="2">
    <source>
        <dbReference type="EMBL" id="AWB66080.1"/>
    </source>
</evidence>
<proteinExistence type="predicted"/>
<keyword evidence="1" id="KW-0732">Signal</keyword>
<organism evidence="2 3">
    <name type="scientific">Saccharobesus litoralis</name>
    <dbReference type="NCBI Taxonomy" id="2172099"/>
    <lineage>
        <taxon>Bacteria</taxon>
        <taxon>Pseudomonadati</taxon>
        <taxon>Pseudomonadota</taxon>
        <taxon>Gammaproteobacteria</taxon>
        <taxon>Alteromonadales</taxon>
        <taxon>Alteromonadaceae</taxon>
        <taxon>Saccharobesus</taxon>
    </lineage>
</organism>